<dbReference type="EMBL" id="GDJX01010330">
    <property type="protein sequence ID" value="JAT57606.1"/>
    <property type="molecule type" value="Transcribed_RNA"/>
</dbReference>
<dbReference type="FunFam" id="3.90.550.50:FF:000006">
    <property type="entry name" value="Fringe-related protein-like"/>
    <property type="match status" value="1"/>
</dbReference>
<evidence type="ECO:0000313" key="2">
    <source>
        <dbReference type="EMBL" id="JAT57606.1"/>
    </source>
</evidence>
<name>A0A1D1YSL4_9ARAE</name>
<organism evidence="2">
    <name type="scientific">Anthurium amnicola</name>
    <dbReference type="NCBI Taxonomy" id="1678845"/>
    <lineage>
        <taxon>Eukaryota</taxon>
        <taxon>Viridiplantae</taxon>
        <taxon>Streptophyta</taxon>
        <taxon>Embryophyta</taxon>
        <taxon>Tracheophyta</taxon>
        <taxon>Spermatophyta</taxon>
        <taxon>Magnoliopsida</taxon>
        <taxon>Liliopsida</taxon>
        <taxon>Araceae</taxon>
        <taxon>Pothoideae</taxon>
        <taxon>Potheae</taxon>
        <taxon>Anthurium</taxon>
    </lineage>
</organism>
<evidence type="ECO:0000256" key="1">
    <source>
        <dbReference type="SAM" id="Phobius"/>
    </source>
</evidence>
<dbReference type="GO" id="GO:0016740">
    <property type="term" value="F:transferase activity"/>
    <property type="evidence" value="ECO:0007669"/>
    <property type="project" value="UniProtKB-KW"/>
</dbReference>
<dbReference type="InterPro" id="IPR006740">
    <property type="entry name" value="DUF604"/>
</dbReference>
<keyword evidence="1" id="KW-0812">Transmembrane</keyword>
<dbReference type="PANTHER" id="PTHR10811">
    <property type="entry name" value="FRINGE-RELATED"/>
    <property type="match status" value="1"/>
</dbReference>
<protein>
    <submittedName>
        <fullName evidence="2">Beta-1,3-glucosyltransferase</fullName>
    </submittedName>
</protein>
<gene>
    <name evidence="2" type="primary">B3galtl</name>
    <name evidence="2" type="ORF">g.68125</name>
</gene>
<feature type="transmembrane region" description="Helical" evidence="1">
    <location>
        <begin position="21"/>
        <end position="43"/>
    </location>
</feature>
<keyword evidence="1" id="KW-1133">Transmembrane helix</keyword>
<keyword evidence="1" id="KW-0472">Membrane</keyword>
<dbReference type="Gene3D" id="3.90.550.50">
    <property type="match status" value="1"/>
</dbReference>
<reference evidence="2" key="1">
    <citation type="submission" date="2015-07" db="EMBL/GenBank/DDBJ databases">
        <title>Transcriptome Assembly of Anthurium amnicola.</title>
        <authorList>
            <person name="Suzuki J."/>
        </authorList>
    </citation>
    <scope>NUCLEOTIDE SEQUENCE</scope>
</reference>
<sequence length="520" mass="57958">MTGAWRSWLSPPKKSRDFLCPWIKSSLCVMLLLSFTFVSYSVFSPSQYSWRCPLCLRGGRESPVTTVLYSSGAPAAAVPCSPPGPTSISHILFGIGGSARTWQGRRGYSELWWRPGETRGHVWLDEEPPGGAAAWPSTCPPYRVSRNASRFGNRASAARIARIVAEAYHNVVASGEEGVRWLVMGDDDTVFFPENLASVLGKYDHEQMWYIGGPSESVEQNVMHSYGMAFGGGGFAISSAAAAELARVLESCLDRYNYFYGSDQRVQACLSELGVPLTREPGFHQLDVRGDTFGMLAAHPVAPLVSLHHLDYMSPISPRGQTRLEALGSLVRASRFDPARTLQQSICYVPWRNWSVSVAWGYAAQVYPRVLSPPELETPLRTFTTWRSFHDGPFTFNTRPVPAEACERPFVYYLAGVREDDNRKRSRKERGHGESAGTVTEYSKYVPDKEKAVCGRPEFAAASTVDAVRVFAPKMDGDDWKKAPRRHCCETEMRRAWWGTAETMEVRIRKCRPGETLSPP</sequence>
<dbReference type="AlphaFoldDB" id="A0A1D1YSL4"/>
<accession>A0A1D1YSL4</accession>
<dbReference type="Pfam" id="PF04646">
    <property type="entry name" value="DUF604"/>
    <property type="match status" value="1"/>
</dbReference>
<keyword evidence="2" id="KW-0808">Transferase</keyword>
<proteinExistence type="predicted"/>